<accession>A0A1Y6CXR8</accession>
<gene>
    <name evidence="3" type="ORF">SAMN02949497_0631</name>
</gene>
<dbReference type="EMBL" id="FXAM01000001">
    <property type="protein sequence ID" value="SMF93353.1"/>
    <property type="molecule type" value="Genomic_DNA"/>
</dbReference>
<feature type="transmembrane region" description="Helical" evidence="2">
    <location>
        <begin position="163"/>
        <end position="180"/>
    </location>
</feature>
<evidence type="ECO:0000313" key="3">
    <source>
        <dbReference type="EMBL" id="SMF93353.1"/>
    </source>
</evidence>
<feature type="transmembrane region" description="Helical" evidence="2">
    <location>
        <begin position="243"/>
        <end position="259"/>
    </location>
</feature>
<proteinExistence type="predicted"/>
<evidence type="ECO:0000256" key="2">
    <source>
        <dbReference type="SAM" id="Phobius"/>
    </source>
</evidence>
<feature type="transmembrane region" description="Helical" evidence="2">
    <location>
        <begin position="7"/>
        <end position="33"/>
    </location>
</feature>
<name>A0A1Y6CXR8_9GAMM</name>
<feature type="region of interest" description="Disordered" evidence="1">
    <location>
        <begin position="460"/>
        <end position="481"/>
    </location>
</feature>
<dbReference type="AlphaFoldDB" id="A0A1Y6CXR8"/>
<evidence type="ECO:0000313" key="4">
    <source>
        <dbReference type="Proteomes" id="UP000192923"/>
    </source>
</evidence>
<keyword evidence="4" id="KW-1185">Reference proteome</keyword>
<dbReference type="STRING" id="1760988.SAMN02949497_0631"/>
<sequence>MEITVFAIPVILAGLLASGEGILYALMICLLFGGTATLSFSMLGDAPILPAVLLMPFLIWKAIANRGISLSPRLITYPEPGFWLLLLVLWEVLSAIGLPRLFSGETYVFSTNRGVIGGVALMPLKPLSTNLTQSIYALLGLACFLSVRSLLDSERRMAGMRDAVLLLAMLNIWAGVLQLAENNLGFPSVLNLFRNASYATFTGGEVGGLLRIYGTFPETSAFSSFTLALFAFTASLCRDGVRGVYSGIVALASLGLLLMTTSSTAYAGLLIYGTLATAVALAQAYWHRQALYLGPTTLMVGVVVLAGCFLALSQPRIFSRIFEFFDLTLVNKLDSASGRERSLWNQQAWVNFIDTYGLGIGFGSARASSFPMALLSNIGVIGVGLFTLFCSRLFAVPVFVESATVAAVARAARHGLMAVLVAGAISGTMADPGMVFYTLSAVAAAGGVCRKPQWESARDGAGFKPRQYPDSHSWRGHPGKV</sequence>
<keyword evidence="2" id="KW-0472">Membrane</keyword>
<evidence type="ECO:0008006" key="5">
    <source>
        <dbReference type="Google" id="ProtNLM"/>
    </source>
</evidence>
<feature type="transmembrane region" description="Helical" evidence="2">
    <location>
        <begin position="415"/>
        <end position="448"/>
    </location>
</feature>
<feature type="transmembrane region" description="Helical" evidence="2">
    <location>
        <begin position="374"/>
        <end position="395"/>
    </location>
</feature>
<feature type="transmembrane region" description="Helical" evidence="2">
    <location>
        <begin position="131"/>
        <end position="151"/>
    </location>
</feature>
<reference evidence="3 4" key="1">
    <citation type="submission" date="2016-12" db="EMBL/GenBank/DDBJ databases">
        <authorList>
            <person name="Song W.-J."/>
            <person name="Kurnit D.M."/>
        </authorList>
    </citation>
    <scope>NUCLEOTIDE SEQUENCE [LARGE SCALE GENOMIC DNA]</scope>
    <source>
        <strain evidence="3 4">175</strain>
    </source>
</reference>
<feature type="transmembrane region" description="Helical" evidence="2">
    <location>
        <begin position="266"/>
        <end position="286"/>
    </location>
</feature>
<keyword evidence="2" id="KW-1133">Transmembrane helix</keyword>
<evidence type="ECO:0000256" key="1">
    <source>
        <dbReference type="SAM" id="MobiDB-lite"/>
    </source>
</evidence>
<feature type="transmembrane region" description="Helical" evidence="2">
    <location>
        <begin position="81"/>
        <end position="102"/>
    </location>
</feature>
<feature type="transmembrane region" description="Helical" evidence="2">
    <location>
        <begin position="292"/>
        <end position="312"/>
    </location>
</feature>
<organism evidence="3 4">
    <name type="scientific">Methylomagnum ishizawai</name>
    <dbReference type="NCBI Taxonomy" id="1760988"/>
    <lineage>
        <taxon>Bacteria</taxon>
        <taxon>Pseudomonadati</taxon>
        <taxon>Pseudomonadota</taxon>
        <taxon>Gammaproteobacteria</taxon>
        <taxon>Methylococcales</taxon>
        <taxon>Methylococcaceae</taxon>
        <taxon>Methylomagnum</taxon>
    </lineage>
</organism>
<dbReference type="Proteomes" id="UP000192923">
    <property type="component" value="Unassembled WGS sequence"/>
</dbReference>
<protein>
    <recommendedName>
        <fullName evidence="5">O-antigen ligase like membrane protein</fullName>
    </recommendedName>
</protein>
<keyword evidence="2" id="KW-0812">Transmembrane</keyword>
<feature type="transmembrane region" description="Helical" evidence="2">
    <location>
        <begin position="39"/>
        <end position="60"/>
    </location>
</feature>